<keyword evidence="2" id="KW-1185">Reference proteome</keyword>
<dbReference type="Proteomes" id="UP000028702">
    <property type="component" value="Unassembled WGS sequence"/>
</dbReference>
<dbReference type="EMBL" id="BBIO01000032">
    <property type="protein sequence ID" value="GAK46815.1"/>
    <property type="molecule type" value="Genomic_DNA"/>
</dbReference>
<dbReference type="AlphaFoldDB" id="A0A081BFJ7"/>
<gene>
    <name evidence="1" type="ORF">M2A_3314</name>
</gene>
<dbReference type="STRING" id="1333998.M2A_3314"/>
<protein>
    <submittedName>
        <fullName evidence="1">Conserved protein</fullName>
    </submittedName>
</protein>
<name>A0A081BFJ7_9HYPH</name>
<comment type="caution">
    <text evidence="1">The sequence shown here is derived from an EMBL/GenBank/DDBJ whole genome shotgun (WGS) entry which is preliminary data.</text>
</comment>
<accession>A0A081BFJ7</accession>
<proteinExistence type="predicted"/>
<sequence length="123" mass="14748">MTLYRVRMHAARSEEFPEGSKAHGYDFVVPLDKQMRLDPDAWKNHSRDCRVHRFWSGEEDQRGLLRHIGRGWVFDYDEEETDDNEPFFKLDRHEIKEGEYLSVKEQDGETRTFQIVSVQPYVQ</sequence>
<dbReference type="RefSeq" id="WP_045449818.1">
    <property type="nucleotide sequence ID" value="NZ_BBIO01000032.1"/>
</dbReference>
<organism evidence="1 2">
    <name type="scientific">Tepidicaulis marinus</name>
    <dbReference type="NCBI Taxonomy" id="1333998"/>
    <lineage>
        <taxon>Bacteria</taxon>
        <taxon>Pseudomonadati</taxon>
        <taxon>Pseudomonadota</taxon>
        <taxon>Alphaproteobacteria</taxon>
        <taxon>Hyphomicrobiales</taxon>
        <taxon>Parvibaculaceae</taxon>
        <taxon>Tepidicaulis</taxon>
    </lineage>
</organism>
<dbReference type="eggNOG" id="ENOG5032TAA">
    <property type="taxonomic scope" value="Bacteria"/>
</dbReference>
<evidence type="ECO:0000313" key="1">
    <source>
        <dbReference type="EMBL" id="GAK46815.1"/>
    </source>
</evidence>
<reference evidence="1 2" key="1">
    <citation type="submission" date="2014-07" db="EMBL/GenBank/DDBJ databases">
        <title>Tepidicaulis marinum gen. nov., sp. nov., a novel marine bacterium denitrifying nitrate to nitrous oxide strictly under microaerobic conditions.</title>
        <authorList>
            <person name="Takeuchi M."/>
            <person name="Yamagishi T."/>
            <person name="Kamagata Y."/>
            <person name="Oshima K."/>
            <person name="Hattori M."/>
            <person name="Katayama T."/>
            <person name="Hanada S."/>
            <person name="Tamaki H."/>
            <person name="Marumo K."/>
            <person name="Maeda H."/>
            <person name="Nedachi M."/>
            <person name="Iwasaki W."/>
            <person name="Suwa Y."/>
            <person name="Sakata S."/>
        </authorList>
    </citation>
    <scope>NUCLEOTIDE SEQUENCE [LARGE SCALE GENOMIC DNA]</scope>
    <source>
        <strain evidence="1 2">MA2</strain>
    </source>
</reference>
<evidence type="ECO:0000313" key="2">
    <source>
        <dbReference type="Proteomes" id="UP000028702"/>
    </source>
</evidence>